<sequence length="582" mass="66118">MPTNTNMRRAKANLMKSAIHSYLKRRRYSDSEQNFKQEYVFSAHSSQQMAIMGIVDKELTPKNTFSHIANDTRQVEHQFNRLKNWIADLKADSYRYELEALLCPLFCHLYLEMLCGSHRQSASKFFERHQALFASRENSRKLLEELAAYVSNSPDVKVNTYIKSFRSAKYHLQLSLEAVTVLQRYLSEHGHLLILQTMQKWFDVEIMQSIKRDKEDDCLWQVANGYIILKRGDEKNCFMTKEEDTLKQVEDVIRTVKEKPVVNPLLLYVISNIHQDSRVSCTTIDEQVTFLGAGVNNSIKLWGLSRKMGCRAKYSSISLRTPVAPLASETEILCPEKHAITLYGHAGPVQDIAFIPRATSPGVLVSVSQDATMRSWRLDSYECAASYRGHNHEIWCLDVSSLGLFVATGSRDRTARIWSLDRNFPLRTCAGHHLDVECIKFHPNNLYFATGSADKTVKMWSVNDARLLRLFFGHTSAIQALGFSPNGKFLASADEDRIKIWDLAAGKLYKEFAGHTGSVLSLAWDKTNEYLSSCSSDGSVRLWTTQDQGDSSENPPPNLLRTYSVGSGVLSVQYSISNTWFV</sequence>
<feature type="domain" description="TFIID subunit TAF5 NTD2" evidence="7">
    <location>
        <begin position="70"/>
        <end position="199"/>
    </location>
</feature>
<evidence type="ECO:0000256" key="5">
    <source>
        <dbReference type="ARBA" id="ARBA00023242"/>
    </source>
</evidence>
<keyword evidence="5" id="KW-0539">Nucleus</keyword>
<dbReference type="GO" id="GO:0005634">
    <property type="term" value="C:nucleus"/>
    <property type="evidence" value="ECO:0007669"/>
    <property type="project" value="UniProtKB-SubCell"/>
</dbReference>
<dbReference type="EMBL" id="JAZDUA010000595">
    <property type="protein sequence ID" value="KAK7790734.1"/>
    <property type="molecule type" value="Genomic_DNA"/>
</dbReference>
<dbReference type="InterPro" id="IPR015943">
    <property type="entry name" value="WD40/YVTN_repeat-like_dom_sf"/>
</dbReference>
<dbReference type="CDD" id="cd08044">
    <property type="entry name" value="TAF5_NTD2"/>
    <property type="match status" value="1"/>
</dbReference>
<proteinExistence type="inferred from homology"/>
<comment type="similarity">
    <text evidence="2">Belongs to the WD repeat TAF5 family.</text>
</comment>
<evidence type="ECO:0000313" key="8">
    <source>
        <dbReference type="EMBL" id="KAK7790734.1"/>
    </source>
</evidence>
<dbReference type="PROSITE" id="PS50082">
    <property type="entry name" value="WD_REPEATS_2"/>
    <property type="match status" value="5"/>
</dbReference>
<comment type="caution">
    <text evidence="8">The sequence shown here is derived from an EMBL/GenBank/DDBJ whole genome shotgun (WGS) entry which is preliminary data.</text>
</comment>
<dbReference type="PROSITE" id="PS50294">
    <property type="entry name" value="WD_REPEATS_REGION"/>
    <property type="match status" value="4"/>
</dbReference>
<dbReference type="InterPro" id="IPR020472">
    <property type="entry name" value="WD40_PAC1"/>
</dbReference>
<feature type="repeat" description="WD" evidence="6">
    <location>
        <begin position="512"/>
        <end position="543"/>
    </location>
</feature>
<feature type="repeat" description="WD" evidence="6">
    <location>
        <begin position="429"/>
        <end position="470"/>
    </location>
</feature>
<dbReference type="InterPro" id="IPR036322">
    <property type="entry name" value="WD40_repeat_dom_sf"/>
</dbReference>
<dbReference type="PRINTS" id="PR00320">
    <property type="entry name" value="GPROTEINBRPT"/>
</dbReference>
<dbReference type="InterPro" id="IPR001680">
    <property type="entry name" value="WD40_rpt"/>
</dbReference>
<dbReference type="PANTHER" id="PTHR19879:SF5">
    <property type="entry name" value="WD REPEAT-CONTAINING PROTEIN 55 HOMOLOG"/>
    <property type="match status" value="1"/>
</dbReference>
<protein>
    <recommendedName>
        <fullName evidence="7">TFIID subunit TAF5 NTD2 domain-containing protein</fullName>
    </recommendedName>
</protein>
<organism evidence="8 9">
    <name type="scientific">Gryllus longicercus</name>
    <dbReference type="NCBI Taxonomy" id="2509291"/>
    <lineage>
        <taxon>Eukaryota</taxon>
        <taxon>Metazoa</taxon>
        <taxon>Ecdysozoa</taxon>
        <taxon>Arthropoda</taxon>
        <taxon>Hexapoda</taxon>
        <taxon>Insecta</taxon>
        <taxon>Pterygota</taxon>
        <taxon>Neoptera</taxon>
        <taxon>Polyneoptera</taxon>
        <taxon>Orthoptera</taxon>
        <taxon>Ensifera</taxon>
        <taxon>Gryllidea</taxon>
        <taxon>Grylloidea</taxon>
        <taxon>Gryllidae</taxon>
        <taxon>Gryllinae</taxon>
        <taxon>Gryllus</taxon>
    </lineage>
</organism>
<evidence type="ECO:0000256" key="3">
    <source>
        <dbReference type="ARBA" id="ARBA00022574"/>
    </source>
</evidence>
<keyword evidence="4" id="KW-0677">Repeat</keyword>
<dbReference type="PANTHER" id="PTHR19879">
    <property type="entry name" value="TRANSCRIPTION INITIATION FACTOR TFIID"/>
    <property type="match status" value="1"/>
</dbReference>
<feature type="repeat" description="WD" evidence="6">
    <location>
        <begin position="387"/>
        <end position="428"/>
    </location>
</feature>
<dbReference type="InterPro" id="IPR007582">
    <property type="entry name" value="TFIID_NTD2"/>
</dbReference>
<keyword evidence="9" id="KW-1185">Reference proteome</keyword>
<evidence type="ECO:0000256" key="6">
    <source>
        <dbReference type="PROSITE-ProRule" id="PRU00221"/>
    </source>
</evidence>
<comment type="subcellular location">
    <subcellularLocation>
        <location evidence="1">Nucleus</location>
    </subcellularLocation>
</comment>
<evidence type="ECO:0000256" key="4">
    <source>
        <dbReference type="ARBA" id="ARBA00022737"/>
    </source>
</evidence>
<dbReference type="SUPFAM" id="SSF50978">
    <property type="entry name" value="WD40 repeat-like"/>
    <property type="match status" value="1"/>
</dbReference>
<dbReference type="Gene3D" id="1.25.40.500">
    <property type="entry name" value="TFIID subunit TAF5, NTD2 domain"/>
    <property type="match status" value="1"/>
</dbReference>
<feature type="repeat" description="WD" evidence="6">
    <location>
        <begin position="471"/>
        <end position="511"/>
    </location>
</feature>
<evidence type="ECO:0000256" key="1">
    <source>
        <dbReference type="ARBA" id="ARBA00004123"/>
    </source>
</evidence>
<dbReference type="Gene3D" id="2.130.10.10">
    <property type="entry name" value="YVTN repeat-like/Quinoprotein amine dehydrogenase"/>
    <property type="match status" value="2"/>
</dbReference>
<evidence type="ECO:0000259" key="7">
    <source>
        <dbReference type="Pfam" id="PF04494"/>
    </source>
</evidence>
<gene>
    <name evidence="8" type="ORF">R5R35_013089</name>
</gene>
<evidence type="ECO:0000256" key="2">
    <source>
        <dbReference type="ARBA" id="ARBA00009435"/>
    </source>
</evidence>
<dbReference type="Pfam" id="PF04494">
    <property type="entry name" value="TFIID_NTD2"/>
    <property type="match status" value="1"/>
</dbReference>
<dbReference type="SMART" id="SM00320">
    <property type="entry name" value="WD40"/>
    <property type="match status" value="6"/>
</dbReference>
<dbReference type="CDD" id="cd00200">
    <property type="entry name" value="WD40"/>
    <property type="match status" value="1"/>
</dbReference>
<feature type="repeat" description="WD" evidence="6">
    <location>
        <begin position="342"/>
        <end position="386"/>
    </location>
</feature>
<dbReference type="SUPFAM" id="SSF160897">
    <property type="entry name" value="Taf5 N-terminal domain-like"/>
    <property type="match status" value="1"/>
</dbReference>
<accession>A0AAN9Z0J9</accession>
<name>A0AAN9Z0J9_9ORTH</name>
<reference evidence="8 9" key="1">
    <citation type="submission" date="2024-03" db="EMBL/GenBank/DDBJ databases">
        <title>The genome assembly and annotation of the cricket Gryllus longicercus Weissman &amp; Gray.</title>
        <authorList>
            <person name="Szrajer S."/>
            <person name="Gray D."/>
            <person name="Ylla G."/>
        </authorList>
    </citation>
    <scope>NUCLEOTIDE SEQUENCE [LARGE SCALE GENOMIC DNA]</scope>
    <source>
        <strain evidence="8">DAG 2021-001</strain>
        <tissue evidence="8">Whole body minus gut</tissue>
    </source>
</reference>
<dbReference type="Proteomes" id="UP001378592">
    <property type="component" value="Unassembled WGS sequence"/>
</dbReference>
<dbReference type="InterPro" id="IPR037264">
    <property type="entry name" value="TFIID_NTD2_sf"/>
</dbReference>
<dbReference type="Pfam" id="PF00400">
    <property type="entry name" value="WD40"/>
    <property type="match status" value="4"/>
</dbReference>
<evidence type="ECO:0000313" key="9">
    <source>
        <dbReference type="Proteomes" id="UP001378592"/>
    </source>
</evidence>
<keyword evidence="3 6" id="KW-0853">WD repeat</keyword>
<dbReference type="AlphaFoldDB" id="A0AAN9Z0J9"/>